<dbReference type="GO" id="GO:1990547">
    <property type="term" value="P:mitochondrial phosphate ion transmembrane transport"/>
    <property type="evidence" value="ECO:0007669"/>
    <property type="project" value="InterPro"/>
</dbReference>
<protein>
    <submittedName>
        <fullName evidence="12">14514_t:CDS:1</fullName>
    </submittedName>
</protein>
<evidence type="ECO:0000256" key="6">
    <source>
        <dbReference type="ARBA" id="ARBA00022792"/>
    </source>
</evidence>
<keyword evidence="4 10" id="KW-0812">Transmembrane</keyword>
<name>A0A9N9IVE2_9GLOM</name>
<dbReference type="Pfam" id="PF00153">
    <property type="entry name" value="Mito_carr"/>
    <property type="match status" value="1"/>
</dbReference>
<dbReference type="OrthoDB" id="427452at2759"/>
<evidence type="ECO:0000256" key="8">
    <source>
        <dbReference type="ARBA" id="ARBA00023128"/>
    </source>
</evidence>
<dbReference type="InterPro" id="IPR044677">
    <property type="entry name" value="SLC25A3/Pic2/Mir1-like"/>
</dbReference>
<reference evidence="12" key="1">
    <citation type="submission" date="2021-06" db="EMBL/GenBank/DDBJ databases">
        <authorList>
            <person name="Kallberg Y."/>
            <person name="Tangrot J."/>
            <person name="Rosling A."/>
        </authorList>
    </citation>
    <scope>NUCLEOTIDE SEQUENCE</scope>
    <source>
        <strain evidence="12">CL551</strain>
    </source>
</reference>
<evidence type="ECO:0000256" key="1">
    <source>
        <dbReference type="ARBA" id="ARBA00004448"/>
    </source>
</evidence>
<dbReference type="EMBL" id="CAJVPV010034081">
    <property type="protein sequence ID" value="CAG8748187.1"/>
    <property type="molecule type" value="Genomic_DNA"/>
</dbReference>
<gene>
    <name evidence="12" type="ORF">AMORRO_LOCUS15173</name>
</gene>
<dbReference type="Proteomes" id="UP000789342">
    <property type="component" value="Unassembled WGS sequence"/>
</dbReference>
<keyword evidence="9 10" id="KW-0472">Membrane</keyword>
<evidence type="ECO:0000313" key="13">
    <source>
        <dbReference type="Proteomes" id="UP000789342"/>
    </source>
</evidence>
<keyword evidence="8" id="KW-0496">Mitochondrion</keyword>
<evidence type="ECO:0000313" key="12">
    <source>
        <dbReference type="EMBL" id="CAG8748187.1"/>
    </source>
</evidence>
<feature type="non-terminal residue" evidence="12">
    <location>
        <position position="192"/>
    </location>
</feature>
<comment type="subcellular location">
    <subcellularLocation>
        <location evidence="1">Mitochondrion inner membrane</location>
        <topology evidence="1">Multi-pass membrane protein</topology>
    </subcellularLocation>
</comment>
<accession>A0A9N9IVE2</accession>
<feature type="repeat" description="Solcar" evidence="10">
    <location>
        <begin position="1"/>
        <end position="29"/>
    </location>
</feature>
<evidence type="ECO:0000256" key="4">
    <source>
        <dbReference type="ARBA" id="ARBA00022692"/>
    </source>
</evidence>
<dbReference type="AlphaFoldDB" id="A0A9N9IVE2"/>
<feature type="repeat" description="Solcar" evidence="10">
    <location>
        <begin position="45"/>
        <end position="130"/>
    </location>
</feature>
<evidence type="ECO:0000256" key="10">
    <source>
        <dbReference type="PROSITE-ProRule" id="PRU00282"/>
    </source>
</evidence>
<dbReference type="PROSITE" id="PS50920">
    <property type="entry name" value="SOLCAR"/>
    <property type="match status" value="2"/>
</dbReference>
<dbReference type="InterPro" id="IPR023395">
    <property type="entry name" value="MCP_dom_sf"/>
</dbReference>
<evidence type="ECO:0000256" key="5">
    <source>
        <dbReference type="ARBA" id="ARBA00022737"/>
    </source>
</evidence>
<evidence type="ECO:0000256" key="2">
    <source>
        <dbReference type="ARBA" id="ARBA00006375"/>
    </source>
</evidence>
<evidence type="ECO:0000256" key="11">
    <source>
        <dbReference type="RuleBase" id="RU000488"/>
    </source>
</evidence>
<evidence type="ECO:0000256" key="9">
    <source>
        <dbReference type="ARBA" id="ARBA00023136"/>
    </source>
</evidence>
<comment type="caution">
    <text evidence="12">The sequence shown here is derived from an EMBL/GenBank/DDBJ whole genome shotgun (WGS) entry which is preliminary data.</text>
</comment>
<proteinExistence type="inferred from homology"/>
<dbReference type="Gene3D" id="1.50.40.10">
    <property type="entry name" value="Mitochondrial carrier domain"/>
    <property type="match status" value="1"/>
</dbReference>
<keyword evidence="6" id="KW-0999">Mitochondrion inner membrane</keyword>
<dbReference type="SUPFAM" id="SSF103506">
    <property type="entry name" value="Mitochondrial carrier"/>
    <property type="match status" value="1"/>
</dbReference>
<dbReference type="GO" id="GO:0005315">
    <property type="term" value="F:phosphate transmembrane transporter activity"/>
    <property type="evidence" value="ECO:0007669"/>
    <property type="project" value="InterPro"/>
</dbReference>
<dbReference type="InterPro" id="IPR018108">
    <property type="entry name" value="MCP_transmembrane"/>
</dbReference>
<dbReference type="PANTHER" id="PTHR45671">
    <property type="entry name" value="SOLUTE CARRIER FAMILY 25 (MITOCHONDRIAL CARRIER PHOSPHATE CARRIER), MEMBER 3, LIKE-RELATED-RELATED"/>
    <property type="match status" value="1"/>
</dbReference>
<evidence type="ECO:0000256" key="7">
    <source>
        <dbReference type="ARBA" id="ARBA00022989"/>
    </source>
</evidence>
<sequence>FYKGLTPLWARQVPYTMMKFASFERTVEYIYKTVGKPKEDYNKLEQLGVSFLGGYIAGVFCAIVSHPADTMVSKLNNIKKAEGESTAALSMKILKDLGPLGIWRGLGTRVIMIGTLTALQWLIYDYVKVFSGLPTTGSEKKNQVGFRGVRKSGHYLAEAQDDIHWILLSHGLELNDAVDEVLETLESELYFW</sequence>
<evidence type="ECO:0000256" key="3">
    <source>
        <dbReference type="ARBA" id="ARBA00022448"/>
    </source>
</evidence>
<organism evidence="12 13">
    <name type="scientific">Acaulospora morrowiae</name>
    <dbReference type="NCBI Taxonomy" id="94023"/>
    <lineage>
        <taxon>Eukaryota</taxon>
        <taxon>Fungi</taxon>
        <taxon>Fungi incertae sedis</taxon>
        <taxon>Mucoromycota</taxon>
        <taxon>Glomeromycotina</taxon>
        <taxon>Glomeromycetes</taxon>
        <taxon>Diversisporales</taxon>
        <taxon>Acaulosporaceae</taxon>
        <taxon>Acaulospora</taxon>
    </lineage>
</organism>
<keyword evidence="13" id="KW-1185">Reference proteome</keyword>
<keyword evidence="5" id="KW-0677">Repeat</keyword>
<dbReference type="GO" id="GO:0005743">
    <property type="term" value="C:mitochondrial inner membrane"/>
    <property type="evidence" value="ECO:0007669"/>
    <property type="project" value="UniProtKB-SubCell"/>
</dbReference>
<keyword evidence="7" id="KW-1133">Transmembrane helix</keyword>
<dbReference type="FunFam" id="1.50.40.10:FF:000076">
    <property type="entry name" value="Mitochondrial phosphate carrier protein 2"/>
    <property type="match status" value="1"/>
</dbReference>
<dbReference type="PANTHER" id="PTHR45671:SF10">
    <property type="entry name" value="SOLUTE CARRIER FAMILY 25 MEMBER 3"/>
    <property type="match status" value="1"/>
</dbReference>
<keyword evidence="3 11" id="KW-0813">Transport</keyword>
<comment type="similarity">
    <text evidence="2 11">Belongs to the mitochondrial carrier (TC 2.A.29) family.</text>
</comment>